<keyword evidence="3" id="KW-1185">Reference proteome</keyword>
<dbReference type="InParanoid" id="E5R3C3"/>
<reference evidence="3" key="1">
    <citation type="journal article" date="2012" name="MBio">
        <title>Comparative genome analysis of Trichophyton rubrum and related dermatophytes reveals candidate genes involved in infection.</title>
        <authorList>
            <person name="Martinez D.A."/>
            <person name="Oliver B.G."/>
            <person name="Graeser Y."/>
            <person name="Goldberg J.M."/>
            <person name="Li W."/>
            <person name="Martinez-Rossi N.M."/>
            <person name="Monod M."/>
            <person name="Shelest E."/>
            <person name="Barton R.C."/>
            <person name="Birch E."/>
            <person name="Brakhage A.A."/>
            <person name="Chen Z."/>
            <person name="Gurr S.J."/>
            <person name="Heiman D."/>
            <person name="Heitman J."/>
            <person name="Kosti I."/>
            <person name="Rossi A."/>
            <person name="Saif S."/>
            <person name="Samalova M."/>
            <person name="Saunders C.W."/>
            <person name="Shea T."/>
            <person name="Summerbell R.C."/>
            <person name="Xu J."/>
            <person name="Young S."/>
            <person name="Zeng Q."/>
            <person name="Birren B.W."/>
            <person name="Cuomo C.A."/>
            <person name="White T.C."/>
        </authorList>
    </citation>
    <scope>NUCLEOTIDE SEQUENCE [LARGE SCALE GENOMIC DNA]</scope>
    <source>
        <strain evidence="3">ATCC MYA-4604 / CBS 118893</strain>
    </source>
</reference>
<feature type="compositionally biased region" description="Basic and acidic residues" evidence="1">
    <location>
        <begin position="63"/>
        <end position="77"/>
    </location>
</feature>
<feature type="region of interest" description="Disordered" evidence="1">
    <location>
        <begin position="98"/>
        <end position="127"/>
    </location>
</feature>
<evidence type="ECO:0000256" key="1">
    <source>
        <dbReference type="SAM" id="MobiDB-lite"/>
    </source>
</evidence>
<accession>E5R3C3</accession>
<evidence type="ECO:0000313" key="3">
    <source>
        <dbReference type="Proteomes" id="UP000002669"/>
    </source>
</evidence>
<dbReference type="GeneID" id="10032212"/>
<dbReference type="HOGENOM" id="CLU_1970009_0_0_1"/>
<dbReference type="VEuPathDB" id="FungiDB:MGYG_08912"/>
<proteinExistence type="predicted"/>
<sequence length="127" mass="14283">MGVTTVKADSDFKSLKPPSLPGWTASQGAVIYEQITATGLTVRYTMPFDSEHFTSPFSPVEAPKLDDVPAGRRGPADFKWEQLRDETWLDKSIEYAKQHLEDEDGDEEANGREGKQRIKKKKTKPDI</sequence>
<dbReference type="Proteomes" id="UP000002669">
    <property type="component" value="Unassembled WGS sequence"/>
</dbReference>
<gene>
    <name evidence="2" type="ORF">MGYG_08912</name>
</gene>
<dbReference type="EMBL" id="DS989822">
    <property type="protein sequence ID" value="EFQ97938.1"/>
    <property type="molecule type" value="Genomic_DNA"/>
</dbReference>
<name>E5R3C3_ARTGP</name>
<organism evidence="3">
    <name type="scientific">Arthroderma gypseum (strain ATCC MYA-4604 / CBS 118893)</name>
    <name type="common">Microsporum gypseum</name>
    <dbReference type="NCBI Taxonomy" id="535722"/>
    <lineage>
        <taxon>Eukaryota</taxon>
        <taxon>Fungi</taxon>
        <taxon>Dikarya</taxon>
        <taxon>Ascomycota</taxon>
        <taxon>Pezizomycotina</taxon>
        <taxon>Eurotiomycetes</taxon>
        <taxon>Eurotiomycetidae</taxon>
        <taxon>Onygenales</taxon>
        <taxon>Arthrodermataceae</taxon>
        <taxon>Nannizzia</taxon>
    </lineage>
</organism>
<protein>
    <submittedName>
        <fullName evidence="2">Uncharacterized protein</fullName>
    </submittedName>
</protein>
<feature type="compositionally biased region" description="Basic residues" evidence="1">
    <location>
        <begin position="117"/>
        <end position="127"/>
    </location>
</feature>
<evidence type="ECO:0000313" key="2">
    <source>
        <dbReference type="EMBL" id="EFQ97938.1"/>
    </source>
</evidence>
<feature type="region of interest" description="Disordered" evidence="1">
    <location>
        <begin position="55"/>
        <end position="77"/>
    </location>
</feature>
<dbReference type="RefSeq" id="XP_003176890.1">
    <property type="nucleotide sequence ID" value="XM_003176842.1"/>
</dbReference>
<dbReference type="AlphaFoldDB" id="E5R3C3"/>